<keyword evidence="3 8" id="KW-0813">Transport</keyword>
<evidence type="ECO:0000256" key="2">
    <source>
        <dbReference type="ARBA" id="ARBA00007069"/>
    </source>
</evidence>
<evidence type="ECO:0000313" key="10">
    <source>
        <dbReference type="EMBL" id="BDZ44171.1"/>
    </source>
</evidence>
<keyword evidence="4" id="KW-1003">Cell membrane</keyword>
<evidence type="ECO:0000259" key="9">
    <source>
        <dbReference type="PROSITE" id="PS50928"/>
    </source>
</evidence>
<feature type="transmembrane region" description="Helical" evidence="8">
    <location>
        <begin position="205"/>
        <end position="230"/>
    </location>
</feature>
<evidence type="ECO:0000256" key="1">
    <source>
        <dbReference type="ARBA" id="ARBA00004651"/>
    </source>
</evidence>
<organism evidence="10 11">
    <name type="scientific">Naasia aerilata</name>
    <dbReference type="NCBI Taxonomy" id="1162966"/>
    <lineage>
        <taxon>Bacteria</taxon>
        <taxon>Bacillati</taxon>
        <taxon>Actinomycetota</taxon>
        <taxon>Actinomycetes</taxon>
        <taxon>Micrococcales</taxon>
        <taxon>Microbacteriaceae</taxon>
        <taxon>Naasia</taxon>
    </lineage>
</organism>
<evidence type="ECO:0000256" key="4">
    <source>
        <dbReference type="ARBA" id="ARBA00022475"/>
    </source>
</evidence>
<feature type="transmembrane region" description="Helical" evidence="8">
    <location>
        <begin position="131"/>
        <end position="153"/>
    </location>
</feature>
<evidence type="ECO:0000256" key="3">
    <source>
        <dbReference type="ARBA" id="ARBA00022448"/>
    </source>
</evidence>
<comment type="similarity">
    <text evidence="2">Belongs to the binding-protein-dependent transport system permease family. CysTW subfamily.</text>
</comment>
<keyword evidence="5 8" id="KW-0812">Transmembrane</keyword>
<evidence type="ECO:0000256" key="6">
    <source>
        <dbReference type="ARBA" id="ARBA00022989"/>
    </source>
</evidence>
<feature type="transmembrane region" description="Helical" evidence="8">
    <location>
        <begin position="37"/>
        <end position="59"/>
    </location>
</feature>
<dbReference type="PANTHER" id="PTHR43848">
    <property type="entry name" value="PUTRESCINE TRANSPORT SYSTEM PERMEASE PROTEIN POTI"/>
    <property type="match status" value="1"/>
</dbReference>
<gene>
    <name evidence="10" type="ORF">GCM10025866_00800</name>
</gene>
<evidence type="ECO:0000313" key="11">
    <source>
        <dbReference type="Proteomes" id="UP001321498"/>
    </source>
</evidence>
<dbReference type="CDD" id="cd06261">
    <property type="entry name" value="TM_PBP2"/>
    <property type="match status" value="1"/>
</dbReference>
<comment type="subcellular location">
    <subcellularLocation>
        <location evidence="1 8">Cell membrane</location>
        <topology evidence="1 8">Multi-pass membrane protein</topology>
    </subcellularLocation>
</comment>
<proteinExistence type="inferred from homology"/>
<dbReference type="InterPro" id="IPR000515">
    <property type="entry name" value="MetI-like"/>
</dbReference>
<evidence type="ECO:0000256" key="7">
    <source>
        <dbReference type="ARBA" id="ARBA00023136"/>
    </source>
</evidence>
<dbReference type="InterPro" id="IPR035906">
    <property type="entry name" value="MetI-like_sf"/>
</dbReference>
<dbReference type="SUPFAM" id="SSF161098">
    <property type="entry name" value="MetI-like"/>
    <property type="match status" value="1"/>
</dbReference>
<dbReference type="Proteomes" id="UP001321498">
    <property type="component" value="Chromosome"/>
</dbReference>
<keyword evidence="7 8" id="KW-0472">Membrane</keyword>
<accession>A0ABN6XH43</accession>
<protein>
    <submittedName>
        <fullName evidence="10">ABC transporter permease</fullName>
    </submittedName>
</protein>
<keyword evidence="6 8" id="KW-1133">Transmembrane helix</keyword>
<dbReference type="Gene3D" id="1.10.3720.10">
    <property type="entry name" value="MetI-like"/>
    <property type="match status" value="1"/>
</dbReference>
<sequence>MSGNTQAGLVLGQEIGAEELAPAPVRRRAYGFSAGKWLLPVYCTLALAFLLVPIVYTIVFSFNDSVKTNIAWRGFTLDNWLNVCSEPGVCEAFGNSLLIGVTSTTIATVLGTMIALALVRYRFRFRAATNLLLFLPMATPEVVIGAGLAAQFLSAGIAKGLGTIIVAHAMFCLSFVVVTVKARVASLDPALEDAGRDLYGSSSQVFWRITFPLLLPGILAAALLSFSLSFDDFIITYFNSGSVNTFPTFIYTAATRGIPAEANVIASAVFLLAIAIVLIGQLSAQARRKRLAR</sequence>
<dbReference type="InterPro" id="IPR051789">
    <property type="entry name" value="Bact_Polyamine_Transport"/>
</dbReference>
<feature type="domain" description="ABC transmembrane type-1" evidence="9">
    <location>
        <begin position="93"/>
        <end position="283"/>
    </location>
</feature>
<dbReference type="PROSITE" id="PS50928">
    <property type="entry name" value="ABC_TM1"/>
    <property type="match status" value="1"/>
</dbReference>
<dbReference type="PANTHER" id="PTHR43848:SF2">
    <property type="entry name" value="PUTRESCINE TRANSPORT SYSTEM PERMEASE PROTEIN POTI"/>
    <property type="match status" value="1"/>
</dbReference>
<evidence type="ECO:0000256" key="8">
    <source>
        <dbReference type="RuleBase" id="RU363032"/>
    </source>
</evidence>
<feature type="transmembrane region" description="Helical" evidence="8">
    <location>
        <begin position="165"/>
        <end position="184"/>
    </location>
</feature>
<feature type="transmembrane region" description="Helical" evidence="8">
    <location>
        <begin position="97"/>
        <end position="119"/>
    </location>
</feature>
<evidence type="ECO:0000256" key="5">
    <source>
        <dbReference type="ARBA" id="ARBA00022692"/>
    </source>
</evidence>
<feature type="transmembrane region" description="Helical" evidence="8">
    <location>
        <begin position="264"/>
        <end position="284"/>
    </location>
</feature>
<name>A0ABN6XH43_9MICO</name>
<dbReference type="Pfam" id="PF00528">
    <property type="entry name" value="BPD_transp_1"/>
    <property type="match status" value="1"/>
</dbReference>
<reference evidence="11" key="1">
    <citation type="journal article" date="2019" name="Int. J. Syst. Evol. Microbiol.">
        <title>The Global Catalogue of Microorganisms (GCM) 10K type strain sequencing project: providing services to taxonomists for standard genome sequencing and annotation.</title>
        <authorList>
            <consortium name="The Broad Institute Genomics Platform"/>
            <consortium name="The Broad Institute Genome Sequencing Center for Infectious Disease"/>
            <person name="Wu L."/>
            <person name="Ma J."/>
        </authorList>
    </citation>
    <scope>NUCLEOTIDE SEQUENCE [LARGE SCALE GENOMIC DNA]</scope>
    <source>
        <strain evidence="11">NBRC 108725</strain>
    </source>
</reference>
<keyword evidence="11" id="KW-1185">Reference proteome</keyword>
<dbReference type="EMBL" id="AP027731">
    <property type="protein sequence ID" value="BDZ44171.1"/>
    <property type="molecule type" value="Genomic_DNA"/>
</dbReference>